<comment type="caution">
    <text evidence="1">The sequence shown here is derived from an EMBL/GenBank/DDBJ whole genome shotgun (WGS) entry which is preliminary data.</text>
</comment>
<protein>
    <submittedName>
        <fullName evidence="1">Uncharacterized protein</fullName>
    </submittedName>
</protein>
<dbReference type="Proteomes" id="UP000636800">
    <property type="component" value="Chromosome 1"/>
</dbReference>
<sequence>MCGRIRPSNSRAVALDLELWSEVEQAEYSIHGLEPQVVDSIPSIKYHQESFHPRKTPSVQYA</sequence>
<reference evidence="1 2" key="1">
    <citation type="journal article" date="2020" name="Nat. Food">
        <title>A phased Vanilla planifolia genome enables genetic improvement of flavour and production.</title>
        <authorList>
            <person name="Hasing T."/>
            <person name="Tang H."/>
            <person name="Brym M."/>
            <person name="Khazi F."/>
            <person name="Huang T."/>
            <person name="Chambers A.H."/>
        </authorList>
    </citation>
    <scope>NUCLEOTIDE SEQUENCE [LARGE SCALE GENOMIC DNA]</scope>
    <source>
        <tissue evidence="1">Leaf</tissue>
    </source>
</reference>
<dbReference type="OrthoDB" id="2019149at2759"/>
<evidence type="ECO:0000313" key="1">
    <source>
        <dbReference type="EMBL" id="KAG0497025.1"/>
    </source>
</evidence>
<accession>A0A835RYI8</accession>
<organism evidence="1 2">
    <name type="scientific">Vanilla planifolia</name>
    <name type="common">Vanilla</name>
    <dbReference type="NCBI Taxonomy" id="51239"/>
    <lineage>
        <taxon>Eukaryota</taxon>
        <taxon>Viridiplantae</taxon>
        <taxon>Streptophyta</taxon>
        <taxon>Embryophyta</taxon>
        <taxon>Tracheophyta</taxon>
        <taxon>Spermatophyta</taxon>
        <taxon>Magnoliopsida</taxon>
        <taxon>Liliopsida</taxon>
        <taxon>Asparagales</taxon>
        <taxon>Orchidaceae</taxon>
        <taxon>Vanilloideae</taxon>
        <taxon>Vanilleae</taxon>
        <taxon>Vanilla</taxon>
    </lineage>
</organism>
<gene>
    <name evidence="1" type="ORF">HPP92_001716</name>
</gene>
<keyword evidence="2" id="KW-1185">Reference proteome</keyword>
<evidence type="ECO:0000313" key="2">
    <source>
        <dbReference type="Proteomes" id="UP000636800"/>
    </source>
</evidence>
<name>A0A835RYI8_VANPL</name>
<proteinExistence type="predicted"/>
<dbReference type="AlphaFoldDB" id="A0A835RYI8"/>
<dbReference type="EMBL" id="JADCNL010000001">
    <property type="protein sequence ID" value="KAG0497025.1"/>
    <property type="molecule type" value="Genomic_DNA"/>
</dbReference>